<dbReference type="InterPro" id="IPR043149">
    <property type="entry name" value="TagF_N"/>
</dbReference>
<evidence type="ECO:0000259" key="8">
    <source>
        <dbReference type="Pfam" id="PF00535"/>
    </source>
</evidence>
<keyword evidence="4" id="KW-0808">Transferase</keyword>
<dbReference type="PANTHER" id="PTHR22916">
    <property type="entry name" value="GLYCOSYLTRANSFERASE"/>
    <property type="match status" value="1"/>
</dbReference>
<keyword evidence="3" id="KW-1003">Cell membrane</keyword>
<dbReference type="GO" id="GO:0016758">
    <property type="term" value="F:hexosyltransferase activity"/>
    <property type="evidence" value="ECO:0007669"/>
    <property type="project" value="UniProtKB-ARBA"/>
</dbReference>
<accession>A0A1I6UWA7</accession>
<keyword evidence="6" id="KW-0472">Membrane</keyword>
<proteinExistence type="inferred from homology"/>
<dbReference type="Gene3D" id="3.40.50.12580">
    <property type="match status" value="1"/>
</dbReference>
<feature type="region of interest" description="Disordered" evidence="7">
    <location>
        <begin position="696"/>
        <end position="717"/>
    </location>
</feature>
<dbReference type="SUPFAM" id="SSF53756">
    <property type="entry name" value="UDP-Glycosyltransferase/glycogen phosphorylase"/>
    <property type="match status" value="1"/>
</dbReference>
<evidence type="ECO:0000256" key="7">
    <source>
        <dbReference type="SAM" id="MobiDB-lite"/>
    </source>
</evidence>
<protein>
    <submittedName>
        <fullName evidence="9">CRISPR system Cascade subunit CasB</fullName>
    </submittedName>
</protein>
<sequence>MPRFSVIMTVHRAPAEHLHAALTSVLGQRFAGLELIAVDDPADSEADAVLRGYAAADRRLVRLRLPCPVGPGAARNAGLDRARGAYVLFLDAADTLAPGALPAIDARLRATGDPQLLLFRDTATDPDTGLYSEQPPEVMTLADRPGLLWLDPAVHARAHRRDLIDRLGLRFPPGHYADLPFSQRALTAAGSIAVLDRSCVRRAPSPAPAHRPTGRAHLDLLRQYDRLFAQPLPARWRAPLYQRMLADLTRLHQRSGLLPPAARAEFFRHAAALGARHRATSGATPLTDGRHRARPAPARWLRAGAAFAARARLTTRRAARALAPRLRTYGRWLRAAALRLYYRLHLHRPLLTDLAVFLPATGGYAGHPAALESRVRALAPHLRTVWIAGPEHARHLPEGPRRLHPDSPAAARALARARYLVSDAPFPAPVPDHPRADQHRLQTHRGTPIALPPTPPTPDDRQTGCWTTALSTGPHATRAARRAHPGPYTLLEYGSPQADRLLTAGPEDVRAARAALGVPDGVLTVLYVPASRPYEPGPGIPHLDVAGLAARLGPGHLLLSRAPLGHPAPGVREVPAAGHPDLMTLCLAADVLLTDYHPVIFEYVLLDRPIVVHAADWADYRTARGVCLELPDCPPGPVTRTEDELHALFTDPAAGLWDAHGARLRAVFRAAFSPRDDGRAAERVVREVFLDGHGLPAVTPPGARRAHDPATDPVPAS</sequence>
<dbReference type="Pfam" id="PF04464">
    <property type="entry name" value="Glyphos_transf"/>
    <property type="match status" value="1"/>
</dbReference>
<gene>
    <name evidence="9" type="ORF">SAMN05444716_106256</name>
</gene>
<dbReference type="GO" id="GO:0019350">
    <property type="term" value="P:teichoic acid biosynthetic process"/>
    <property type="evidence" value="ECO:0007669"/>
    <property type="project" value="UniProtKB-KW"/>
</dbReference>
<dbReference type="Proteomes" id="UP000198873">
    <property type="component" value="Unassembled WGS sequence"/>
</dbReference>
<dbReference type="InterPro" id="IPR043148">
    <property type="entry name" value="TagF_C"/>
</dbReference>
<evidence type="ECO:0000256" key="4">
    <source>
        <dbReference type="ARBA" id="ARBA00022679"/>
    </source>
</evidence>
<keyword evidence="10" id="KW-1185">Reference proteome</keyword>
<comment type="subcellular location">
    <subcellularLocation>
        <location evidence="1">Cell membrane</location>
        <topology evidence="1">Peripheral membrane protein</topology>
    </subcellularLocation>
</comment>
<dbReference type="RefSeq" id="WP_175543038.1">
    <property type="nucleotide sequence ID" value="NZ_FPAB01000006.1"/>
</dbReference>
<organism evidence="9 10">
    <name type="scientific">Streptomyces harbinensis</name>
    <dbReference type="NCBI Taxonomy" id="1176198"/>
    <lineage>
        <taxon>Bacteria</taxon>
        <taxon>Bacillati</taxon>
        <taxon>Actinomycetota</taxon>
        <taxon>Actinomycetes</taxon>
        <taxon>Kitasatosporales</taxon>
        <taxon>Streptomycetaceae</taxon>
        <taxon>Streptomyces</taxon>
    </lineage>
</organism>
<dbReference type="AlphaFoldDB" id="A0A1I6UWA7"/>
<dbReference type="InterPro" id="IPR029044">
    <property type="entry name" value="Nucleotide-diphossugar_trans"/>
</dbReference>
<evidence type="ECO:0000313" key="9">
    <source>
        <dbReference type="EMBL" id="SFT05741.1"/>
    </source>
</evidence>
<dbReference type="PANTHER" id="PTHR22916:SF3">
    <property type="entry name" value="UDP-GLCNAC:BETAGAL BETA-1,3-N-ACETYLGLUCOSAMINYLTRANSFERASE-LIKE PROTEIN 1"/>
    <property type="match status" value="1"/>
</dbReference>
<feature type="domain" description="Glycosyltransferase 2-like" evidence="8">
    <location>
        <begin position="5"/>
        <end position="113"/>
    </location>
</feature>
<dbReference type="Pfam" id="PF00535">
    <property type="entry name" value="Glycos_transf_2"/>
    <property type="match status" value="1"/>
</dbReference>
<dbReference type="Gene3D" id="3.90.550.10">
    <property type="entry name" value="Spore Coat Polysaccharide Biosynthesis Protein SpsA, Chain A"/>
    <property type="match status" value="1"/>
</dbReference>
<dbReference type="InterPro" id="IPR001173">
    <property type="entry name" value="Glyco_trans_2-like"/>
</dbReference>
<evidence type="ECO:0000256" key="3">
    <source>
        <dbReference type="ARBA" id="ARBA00022475"/>
    </source>
</evidence>
<evidence type="ECO:0000256" key="1">
    <source>
        <dbReference type="ARBA" id="ARBA00004202"/>
    </source>
</evidence>
<dbReference type="EMBL" id="FPAB01000006">
    <property type="protein sequence ID" value="SFT05741.1"/>
    <property type="molecule type" value="Genomic_DNA"/>
</dbReference>
<dbReference type="SUPFAM" id="SSF53448">
    <property type="entry name" value="Nucleotide-diphospho-sugar transferases"/>
    <property type="match status" value="1"/>
</dbReference>
<dbReference type="GO" id="GO:0005886">
    <property type="term" value="C:plasma membrane"/>
    <property type="evidence" value="ECO:0007669"/>
    <property type="project" value="UniProtKB-SubCell"/>
</dbReference>
<evidence type="ECO:0000256" key="2">
    <source>
        <dbReference type="ARBA" id="ARBA00010488"/>
    </source>
</evidence>
<evidence type="ECO:0000256" key="6">
    <source>
        <dbReference type="ARBA" id="ARBA00023136"/>
    </source>
</evidence>
<comment type="similarity">
    <text evidence="2">Belongs to the CDP-glycerol glycerophosphotransferase family.</text>
</comment>
<dbReference type="Gene3D" id="3.40.50.11820">
    <property type="match status" value="1"/>
</dbReference>
<name>A0A1I6UWA7_9ACTN</name>
<evidence type="ECO:0000313" key="10">
    <source>
        <dbReference type="Proteomes" id="UP000198873"/>
    </source>
</evidence>
<dbReference type="STRING" id="1176198.SAMN05444716_106256"/>
<reference evidence="10" key="1">
    <citation type="submission" date="2016-10" db="EMBL/GenBank/DDBJ databases">
        <authorList>
            <person name="Varghese N."/>
            <person name="Submissions S."/>
        </authorList>
    </citation>
    <scope>NUCLEOTIDE SEQUENCE [LARGE SCALE GENOMIC DNA]</scope>
    <source>
        <strain evidence="10">CGMCC 4.7047</strain>
    </source>
</reference>
<dbReference type="GO" id="GO:0047355">
    <property type="term" value="F:CDP-glycerol glycerophosphotransferase activity"/>
    <property type="evidence" value="ECO:0007669"/>
    <property type="project" value="InterPro"/>
</dbReference>
<evidence type="ECO:0000256" key="5">
    <source>
        <dbReference type="ARBA" id="ARBA00022944"/>
    </source>
</evidence>
<dbReference type="InterPro" id="IPR007554">
    <property type="entry name" value="Glycerophosphate_synth"/>
</dbReference>
<keyword evidence="5" id="KW-0777">Teichoic acid biosynthesis</keyword>